<accession>A0ABQ5VQ56</accession>
<name>A0ABQ5VQ56_9RHOB</name>
<keyword evidence="2" id="KW-1185">Reference proteome</keyword>
<dbReference type="EMBL" id="BSNL01000007">
    <property type="protein sequence ID" value="GLQ29123.1"/>
    <property type="molecule type" value="Genomic_DNA"/>
</dbReference>
<comment type="caution">
    <text evidence="1">The sequence shown here is derived from an EMBL/GenBank/DDBJ whole genome shotgun (WGS) entry which is preliminary data.</text>
</comment>
<reference evidence="1" key="1">
    <citation type="journal article" date="2014" name="Int. J. Syst. Evol. Microbiol.">
        <title>Complete genome of a new Firmicutes species belonging to the dominant human colonic microbiota ('Ruminococcus bicirculans') reveals two chromosomes and a selective capacity to utilize plant glucans.</title>
        <authorList>
            <consortium name="NISC Comparative Sequencing Program"/>
            <person name="Wegmann U."/>
            <person name="Louis P."/>
            <person name="Goesmann A."/>
            <person name="Henrissat B."/>
            <person name="Duncan S.H."/>
            <person name="Flint H.J."/>
        </authorList>
    </citation>
    <scope>NUCLEOTIDE SEQUENCE</scope>
    <source>
        <strain evidence="1">NBRC 109915</strain>
    </source>
</reference>
<evidence type="ECO:0008006" key="3">
    <source>
        <dbReference type="Google" id="ProtNLM"/>
    </source>
</evidence>
<evidence type="ECO:0000313" key="2">
    <source>
        <dbReference type="Proteomes" id="UP001161388"/>
    </source>
</evidence>
<gene>
    <name evidence="1" type="ORF">GCM10007927_39260</name>
</gene>
<protein>
    <recommendedName>
        <fullName evidence="3">Transposase</fullName>
    </recommendedName>
</protein>
<reference evidence="1" key="2">
    <citation type="submission" date="2023-01" db="EMBL/GenBank/DDBJ databases">
        <title>Draft genome sequence of Sulfitobacter pacificus strain NBRC 109915.</title>
        <authorList>
            <person name="Sun Q."/>
            <person name="Mori K."/>
        </authorList>
    </citation>
    <scope>NUCLEOTIDE SEQUENCE</scope>
    <source>
        <strain evidence="1">NBRC 109915</strain>
    </source>
</reference>
<organism evidence="1 2">
    <name type="scientific">Sulfitobacter pacificus</name>
    <dbReference type="NCBI Taxonomy" id="1499314"/>
    <lineage>
        <taxon>Bacteria</taxon>
        <taxon>Pseudomonadati</taxon>
        <taxon>Pseudomonadota</taxon>
        <taxon>Alphaproteobacteria</taxon>
        <taxon>Rhodobacterales</taxon>
        <taxon>Roseobacteraceae</taxon>
        <taxon>Sulfitobacter</taxon>
    </lineage>
</organism>
<proteinExistence type="predicted"/>
<dbReference type="Proteomes" id="UP001161388">
    <property type="component" value="Unassembled WGS sequence"/>
</dbReference>
<sequence>MDDLAADVCNNRPRAHSLTGIMRANQSCWEGMKQTKFQTLCGYREFTQKASRPNKEPEKGKPGCRA</sequence>
<evidence type="ECO:0000313" key="1">
    <source>
        <dbReference type="EMBL" id="GLQ29123.1"/>
    </source>
</evidence>